<reference evidence="2 3" key="1">
    <citation type="submission" date="2020-08" db="EMBL/GenBank/DDBJ databases">
        <title>Sequencing the genomes of 1000 actinobacteria strains.</title>
        <authorList>
            <person name="Klenk H.-P."/>
        </authorList>
    </citation>
    <scope>NUCLEOTIDE SEQUENCE [LARGE SCALE GENOMIC DNA]</scope>
    <source>
        <strain evidence="2 3">DSM 44320</strain>
    </source>
</reference>
<organism evidence="2 3">
    <name type="scientific">Nonomuraea dietziae</name>
    <dbReference type="NCBI Taxonomy" id="65515"/>
    <lineage>
        <taxon>Bacteria</taxon>
        <taxon>Bacillati</taxon>
        <taxon>Actinomycetota</taxon>
        <taxon>Actinomycetes</taxon>
        <taxon>Streptosporangiales</taxon>
        <taxon>Streptosporangiaceae</taxon>
        <taxon>Nonomuraea</taxon>
    </lineage>
</organism>
<dbReference type="RefSeq" id="WP_183653744.1">
    <property type="nucleotide sequence ID" value="NZ_BAAAXX010000027.1"/>
</dbReference>
<sequence length="164" mass="18385">MMKKLATGFLAVAATGTLALSLPATSAAASTSSSSSTTASDWDDYWGPYYAKHGLAKAVGWIGVEGDYEDGNSVHVKGRLYDLDNRTYKQGGKCAYVKFQAADDEYNWHHVYARYYCGYPGYKTFQFHEDDVYAVRAKVCQYNPHTHKVSKCGQWWDVYDAEEV</sequence>
<comment type="caution">
    <text evidence="2">The sequence shown here is derived from an EMBL/GenBank/DDBJ whole genome shotgun (WGS) entry which is preliminary data.</text>
</comment>
<keyword evidence="1" id="KW-0732">Signal</keyword>
<dbReference type="EMBL" id="JACIBV010000001">
    <property type="protein sequence ID" value="MBB3729861.1"/>
    <property type="molecule type" value="Genomic_DNA"/>
</dbReference>
<feature type="signal peptide" evidence="1">
    <location>
        <begin position="1"/>
        <end position="29"/>
    </location>
</feature>
<dbReference type="GeneID" id="95392038"/>
<evidence type="ECO:0000256" key="1">
    <source>
        <dbReference type="SAM" id="SignalP"/>
    </source>
</evidence>
<feature type="chain" id="PRO_5030577173" description="Secreted protein" evidence="1">
    <location>
        <begin position="30"/>
        <end position="164"/>
    </location>
</feature>
<protein>
    <recommendedName>
        <fullName evidence="4">Secreted protein</fullName>
    </recommendedName>
</protein>
<dbReference type="AlphaFoldDB" id="A0A7W5Y9W8"/>
<evidence type="ECO:0000313" key="2">
    <source>
        <dbReference type="EMBL" id="MBB3729861.1"/>
    </source>
</evidence>
<accession>A0A7W5Y9W8</accession>
<gene>
    <name evidence="2" type="ORF">FHR33_005721</name>
</gene>
<keyword evidence="3" id="KW-1185">Reference proteome</keyword>
<name>A0A7W5Y9W8_9ACTN</name>
<proteinExistence type="predicted"/>
<evidence type="ECO:0000313" key="3">
    <source>
        <dbReference type="Proteomes" id="UP000579945"/>
    </source>
</evidence>
<dbReference type="Proteomes" id="UP000579945">
    <property type="component" value="Unassembled WGS sequence"/>
</dbReference>
<evidence type="ECO:0008006" key="4">
    <source>
        <dbReference type="Google" id="ProtNLM"/>
    </source>
</evidence>